<evidence type="ECO:0000313" key="2">
    <source>
        <dbReference type="Proteomes" id="UP000321362"/>
    </source>
</evidence>
<protein>
    <recommendedName>
        <fullName evidence="3">Right-handed parallel beta-helix repeat-containing protein</fullName>
    </recommendedName>
</protein>
<dbReference type="AlphaFoldDB" id="A0A5B8VXF1"/>
<dbReference type="KEGG" id="mgk:FSB76_04825"/>
<dbReference type="Proteomes" id="UP000321362">
    <property type="component" value="Chromosome"/>
</dbReference>
<dbReference type="PROSITE" id="PS51257">
    <property type="entry name" value="PROKAR_LIPOPROTEIN"/>
    <property type="match status" value="1"/>
</dbReference>
<evidence type="ECO:0008006" key="3">
    <source>
        <dbReference type="Google" id="ProtNLM"/>
    </source>
</evidence>
<dbReference type="RefSeq" id="WP_147052449.1">
    <property type="nucleotide sequence ID" value="NZ_CP042437.1"/>
</dbReference>
<dbReference type="InterPro" id="IPR011050">
    <property type="entry name" value="Pectin_lyase_fold/virulence"/>
</dbReference>
<organism evidence="1 2">
    <name type="scientific">Mucilaginibacter ginsenosidivorax</name>
    <dbReference type="NCBI Taxonomy" id="862126"/>
    <lineage>
        <taxon>Bacteria</taxon>
        <taxon>Pseudomonadati</taxon>
        <taxon>Bacteroidota</taxon>
        <taxon>Sphingobacteriia</taxon>
        <taxon>Sphingobacteriales</taxon>
        <taxon>Sphingobacteriaceae</taxon>
        <taxon>Mucilaginibacter</taxon>
    </lineage>
</organism>
<dbReference type="OrthoDB" id="974660at2"/>
<dbReference type="SUPFAM" id="SSF51126">
    <property type="entry name" value="Pectin lyase-like"/>
    <property type="match status" value="1"/>
</dbReference>
<reference evidence="1 2" key="1">
    <citation type="journal article" date="2013" name="J. Microbiol.">
        <title>Mucilaginibacter ginsenosidivorax sp. nov., with ginsenoside converting activity isolated from sediment.</title>
        <authorList>
            <person name="Kim J.K."/>
            <person name="Choi T.E."/>
            <person name="Liu Q.M."/>
            <person name="Park H.Y."/>
            <person name="Yi T.H."/>
            <person name="Yoon M.H."/>
            <person name="Kim S.C."/>
            <person name="Im W.T."/>
        </authorList>
    </citation>
    <scope>NUCLEOTIDE SEQUENCE [LARGE SCALE GENOMIC DNA]</scope>
    <source>
        <strain evidence="1 2">KHI28</strain>
    </source>
</reference>
<sequence length="476" mass="49847">MKKYIVPIICIIVAASVSGCQKWKGEHTDIYSYTPPAASPVSDKAPLSCSASGTSVVSVKGTMLSGKTYSVEAGCDLVINATDTLLMQSGVTLNMGLGSSIIALGTFVSNGSKNAPNWITVAGITKNDAPGGLAPANDPAYAGKWKGIIGGPTCNLLVLRWTHVEYGGLTEGKATSTIAGSGTGNQYSILFANYKGNFIMEDSWLYGGVDDPIRISAGKIAIFRNTFEKNGVSGGDCLNAKGGTTGTMAYNLFVGTATNGQKASNKGQASGAPQTNIVMYNNTFVSGGYRQVQSGRGGCINFEEGAAGKYYNNVAINCRFGFRVVGSPIADIAHLAYGNNYQWADSLSVANQFYPTGYITQPQTTDIPSITTSANYLPSTYTVGSIYDGSDVVQKNNPMFLNFPLPTVGGHALSQYSAVGNYNFRLLANSPLIGKGNTTIAPLITVPIDKIYGLSEATLPGSDLGAYQLNGTGNQH</sequence>
<keyword evidence="2" id="KW-1185">Reference proteome</keyword>
<dbReference type="EMBL" id="CP042437">
    <property type="protein sequence ID" value="QEC75295.1"/>
    <property type="molecule type" value="Genomic_DNA"/>
</dbReference>
<evidence type="ECO:0000313" key="1">
    <source>
        <dbReference type="EMBL" id="QEC75295.1"/>
    </source>
</evidence>
<proteinExistence type="predicted"/>
<name>A0A5B8VXF1_9SPHI</name>
<gene>
    <name evidence="1" type="ORF">FSB76_04825</name>
</gene>
<accession>A0A5B8VXF1</accession>